<feature type="domain" description="ABC transporter" evidence="5">
    <location>
        <begin position="310"/>
        <end position="496"/>
    </location>
</feature>
<feature type="compositionally biased region" description="Basic and acidic residues" evidence="4">
    <location>
        <begin position="239"/>
        <end position="255"/>
    </location>
</feature>
<organism evidence="6 7">
    <name type="scientific">Fructilactobacillus hinvesii</name>
    <dbReference type="NCBI Taxonomy" id="2940300"/>
    <lineage>
        <taxon>Bacteria</taxon>
        <taxon>Bacillati</taxon>
        <taxon>Bacillota</taxon>
        <taxon>Bacilli</taxon>
        <taxon>Lactobacillales</taxon>
        <taxon>Lactobacillaceae</taxon>
        <taxon>Fructilactobacillus</taxon>
    </lineage>
</organism>
<dbReference type="SMART" id="SM00382">
    <property type="entry name" value="AAA"/>
    <property type="match status" value="2"/>
</dbReference>
<feature type="coiled-coil region" evidence="3">
    <location>
        <begin position="263"/>
        <end position="290"/>
    </location>
</feature>
<evidence type="ECO:0000256" key="3">
    <source>
        <dbReference type="SAM" id="Coils"/>
    </source>
</evidence>
<proteinExistence type="predicted"/>
<feature type="domain" description="ABC transporter" evidence="5">
    <location>
        <begin position="4"/>
        <end position="211"/>
    </location>
</feature>
<dbReference type="CDD" id="cd03221">
    <property type="entry name" value="ABCF_EF-3"/>
    <property type="match status" value="1"/>
</dbReference>
<dbReference type="PANTHER" id="PTHR42855:SF2">
    <property type="entry name" value="DRUG RESISTANCE ABC TRANSPORTER,ATP-BINDING PROTEIN"/>
    <property type="match status" value="1"/>
</dbReference>
<keyword evidence="7" id="KW-1185">Reference proteome</keyword>
<evidence type="ECO:0000256" key="4">
    <source>
        <dbReference type="SAM" id="MobiDB-lite"/>
    </source>
</evidence>
<keyword evidence="1" id="KW-0547">Nucleotide-binding</keyword>
<evidence type="ECO:0000256" key="1">
    <source>
        <dbReference type="ARBA" id="ARBA00022741"/>
    </source>
</evidence>
<name>A0ABY5BSP2_9LACO</name>
<dbReference type="PROSITE" id="PS50893">
    <property type="entry name" value="ABC_TRANSPORTER_2"/>
    <property type="match status" value="2"/>
</dbReference>
<protein>
    <submittedName>
        <fullName evidence="6">ATP-binding cassette domain-containing protein</fullName>
    </submittedName>
</protein>
<dbReference type="SUPFAM" id="SSF52540">
    <property type="entry name" value="P-loop containing nucleoside triphosphate hydrolases"/>
    <property type="match status" value="2"/>
</dbReference>
<feature type="region of interest" description="Disordered" evidence="4">
    <location>
        <begin position="228"/>
        <end position="255"/>
    </location>
</feature>
<evidence type="ECO:0000313" key="7">
    <source>
        <dbReference type="Proteomes" id="UP001057025"/>
    </source>
</evidence>
<dbReference type="Proteomes" id="UP001057025">
    <property type="component" value="Chromosome"/>
</dbReference>
<accession>A0ABY5BSP2</accession>
<dbReference type="InterPro" id="IPR051309">
    <property type="entry name" value="ABCF_ATPase"/>
</dbReference>
<reference evidence="6" key="1">
    <citation type="submission" date="2022-05" db="EMBL/GenBank/DDBJ databases">
        <authorList>
            <person name="Oliphant S.A."/>
            <person name="Watson-Haigh N.S."/>
            <person name="Sumby K.M."/>
            <person name="Gardner J.M."/>
            <person name="Jiranek V."/>
        </authorList>
    </citation>
    <scope>NUCLEOTIDE SEQUENCE</scope>
    <source>
        <strain evidence="6">KI11_C11</strain>
    </source>
</reference>
<sequence length="496" mass="56655">MEEIKLQNVYFAYPEKPTPVFTDLNLTFNADWKLGLIGRNGRGKTTLLKLIAGKLHGSGTINSRLAFQFFPFPVTTEKTVRELFTQLGQTPIWQLKRELSLLGLSPTLLEREYQTLSGGEKTKVQLSMLFADDTTFKLIDEPTNHLDQLGNQQVIDYLQQKQGFILVSHNAFLLDQVCNHILALEKTGVDLYHGNYHAFRERRQLAEQERQATNGKIDHQIARLEKSARQTKQWSQSKENQKFNRKGDPNQKVMDRGMMGNRAARMMKKAKVAERKRNQAIKQQVALKKEVETVEPLELKFPQSGTETLLRLNSLHLGYGQRWLFAPVSITVKRGDVVGITGPNGQGKTSLFQAISETFDGQQAGALQRAPHLTISALFQSYHHTETIPEYIENLGLDRELFLSNLHKLGVARTDFNKHIDQMSAGQQKRVELARSLSTLADLYLWDEPLNYLDEYNRRQLVELITDSRMTLLVIDHDAEFIQTVASHILQLQPNH</sequence>
<dbReference type="Pfam" id="PF00005">
    <property type="entry name" value="ABC_tran"/>
    <property type="match status" value="2"/>
</dbReference>
<dbReference type="PANTHER" id="PTHR42855">
    <property type="entry name" value="ABC TRANSPORTER ATP-BINDING SUBUNIT"/>
    <property type="match status" value="1"/>
</dbReference>
<evidence type="ECO:0000256" key="2">
    <source>
        <dbReference type="ARBA" id="ARBA00022840"/>
    </source>
</evidence>
<dbReference type="InterPro" id="IPR027417">
    <property type="entry name" value="P-loop_NTPase"/>
</dbReference>
<keyword evidence="2 6" id="KW-0067">ATP-binding</keyword>
<dbReference type="Gene3D" id="3.40.50.300">
    <property type="entry name" value="P-loop containing nucleotide triphosphate hydrolases"/>
    <property type="match status" value="2"/>
</dbReference>
<dbReference type="EMBL" id="CP097118">
    <property type="protein sequence ID" value="USS87331.1"/>
    <property type="molecule type" value="Genomic_DNA"/>
</dbReference>
<dbReference type="InterPro" id="IPR003593">
    <property type="entry name" value="AAA+_ATPase"/>
</dbReference>
<gene>
    <name evidence="6" type="ORF">M3M39_04210</name>
</gene>
<dbReference type="NCBIfam" id="NF000355">
    <property type="entry name" value="ribo_prot_ABC_F"/>
    <property type="match status" value="1"/>
</dbReference>
<dbReference type="InterPro" id="IPR003439">
    <property type="entry name" value="ABC_transporter-like_ATP-bd"/>
</dbReference>
<evidence type="ECO:0000259" key="5">
    <source>
        <dbReference type="PROSITE" id="PS50893"/>
    </source>
</evidence>
<dbReference type="InterPro" id="IPR017871">
    <property type="entry name" value="ABC_transporter-like_CS"/>
</dbReference>
<evidence type="ECO:0000313" key="6">
    <source>
        <dbReference type="EMBL" id="USS87331.1"/>
    </source>
</evidence>
<dbReference type="PROSITE" id="PS00211">
    <property type="entry name" value="ABC_TRANSPORTER_1"/>
    <property type="match status" value="2"/>
</dbReference>
<dbReference type="RefSeq" id="WP_252796629.1">
    <property type="nucleotide sequence ID" value="NZ_CP097118.1"/>
</dbReference>
<dbReference type="GO" id="GO:0005524">
    <property type="term" value="F:ATP binding"/>
    <property type="evidence" value="ECO:0007669"/>
    <property type="project" value="UniProtKB-KW"/>
</dbReference>
<keyword evidence="3" id="KW-0175">Coiled coil</keyword>